<dbReference type="InterPro" id="IPR017441">
    <property type="entry name" value="Protein_kinase_ATP_BS"/>
</dbReference>
<dbReference type="InterPro" id="IPR008266">
    <property type="entry name" value="Tyr_kinase_AS"/>
</dbReference>
<keyword evidence="10" id="KW-1185">Reference proteome</keyword>
<feature type="compositionally biased region" description="Low complexity" evidence="6">
    <location>
        <begin position="593"/>
        <end position="606"/>
    </location>
</feature>
<dbReference type="OrthoDB" id="9801841at2"/>
<feature type="compositionally biased region" description="Low complexity" evidence="6">
    <location>
        <begin position="537"/>
        <end position="546"/>
    </location>
</feature>
<feature type="binding site" evidence="5">
    <location>
        <position position="142"/>
    </location>
    <ligand>
        <name>ATP</name>
        <dbReference type="ChEBI" id="CHEBI:30616"/>
    </ligand>
</feature>
<evidence type="ECO:0000313" key="10">
    <source>
        <dbReference type="Proteomes" id="UP000292120"/>
    </source>
</evidence>
<feature type="compositionally biased region" description="Basic and acidic residues" evidence="6">
    <location>
        <begin position="577"/>
        <end position="592"/>
    </location>
</feature>
<feature type="region of interest" description="Disordered" evidence="6">
    <location>
        <begin position="530"/>
        <end position="606"/>
    </location>
</feature>
<feature type="region of interest" description="Disordered" evidence="6">
    <location>
        <begin position="1"/>
        <end position="20"/>
    </location>
</feature>
<evidence type="ECO:0000256" key="3">
    <source>
        <dbReference type="ARBA" id="ARBA00022777"/>
    </source>
</evidence>
<dbReference type="PROSITE" id="PS00109">
    <property type="entry name" value="PROTEIN_KINASE_TYR"/>
    <property type="match status" value="1"/>
</dbReference>
<keyword evidence="2 5" id="KW-0547">Nucleotide-binding</keyword>
<dbReference type="PANTHER" id="PTHR43289">
    <property type="entry name" value="MITOGEN-ACTIVATED PROTEIN KINASE KINASE KINASE 20-RELATED"/>
    <property type="match status" value="1"/>
</dbReference>
<dbReference type="InterPro" id="IPR011009">
    <property type="entry name" value="Kinase-like_dom_sf"/>
</dbReference>
<dbReference type="Gene3D" id="1.10.510.10">
    <property type="entry name" value="Transferase(Phosphotransferase) domain 1"/>
    <property type="match status" value="1"/>
</dbReference>
<dbReference type="Gene3D" id="3.30.200.20">
    <property type="entry name" value="Phosphorylase Kinase, domain 1"/>
    <property type="match status" value="1"/>
</dbReference>
<comment type="caution">
    <text evidence="9">The sequence shown here is derived from an EMBL/GenBank/DDBJ whole genome shotgun (WGS) entry which is preliminary data.</text>
</comment>
<dbReference type="GO" id="GO:0005524">
    <property type="term" value="F:ATP binding"/>
    <property type="evidence" value="ECO:0007669"/>
    <property type="project" value="UniProtKB-UniRule"/>
</dbReference>
<keyword evidence="7" id="KW-0812">Transmembrane</keyword>
<keyword evidence="7" id="KW-0472">Membrane</keyword>
<keyword evidence="4 5" id="KW-0067">ATP-binding</keyword>
<feature type="compositionally biased region" description="Basic and acidic residues" evidence="6">
    <location>
        <begin position="547"/>
        <end position="566"/>
    </location>
</feature>
<accession>A0A4Q9H035</accession>
<keyword evidence="3 9" id="KW-0418">Kinase</keyword>
<name>A0A4Q9H035_9BURK</name>
<evidence type="ECO:0000256" key="5">
    <source>
        <dbReference type="PROSITE-ProRule" id="PRU10141"/>
    </source>
</evidence>
<evidence type="ECO:0000259" key="8">
    <source>
        <dbReference type="PROSITE" id="PS50011"/>
    </source>
</evidence>
<feature type="transmembrane region" description="Helical" evidence="7">
    <location>
        <begin position="473"/>
        <end position="496"/>
    </location>
</feature>
<reference evidence="9 10" key="1">
    <citation type="submission" date="2019-02" db="EMBL/GenBank/DDBJ databases">
        <title>Aquabacterium sp. strain KMB7.</title>
        <authorList>
            <person name="Chen W.-M."/>
        </authorList>
    </citation>
    <scope>NUCLEOTIDE SEQUENCE [LARGE SCALE GENOMIC DNA]</scope>
    <source>
        <strain evidence="9 10">KMB7</strain>
    </source>
</reference>
<evidence type="ECO:0000256" key="1">
    <source>
        <dbReference type="ARBA" id="ARBA00022679"/>
    </source>
</evidence>
<keyword evidence="9" id="KW-0723">Serine/threonine-protein kinase</keyword>
<evidence type="ECO:0000256" key="7">
    <source>
        <dbReference type="SAM" id="Phobius"/>
    </source>
</evidence>
<feature type="domain" description="Protein kinase" evidence="8">
    <location>
        <begin position="113"/>
        <end position="399"/>
    </location>
</feature>
<dbReference type="Pfam" id="PF00069">
    <property type="entry name" value="Pkinase"/>
    <property type="match status" value="1"/>
</dbReference>
<evidence type="ECO:0000256" key="2">
    <source>
        <dbReference type="ARBA" id="ARBA00022741"/>
    </source>
</evidence>
<dbReference type="CDD" id="cd14014">
    <property type="entry name" value="STKc_PknB_like"/>
    <property type="match status" value="1"/>
</dbReference>
<dbReference type="SMART" id="SM00219">
    <property type="entry name" value="TyrKc"/>
    <property type="match status" value="1"/>
</dbReference>
<dbReference type="InterPro" id="IPR020635">
    <property type="entry name" value="Tyr_kinase_cat_dom"/>
</dbReference>
<proteinExistence type="predicted"/>
<sequence>MPHTRWQTARPHGPAKDWKTTATWRQRWWPGQPLKRPPSGAGPGWASPWSSSIVKTWTPRLKQHQCPGYRPRNPKLERLLAGHLISCAVVNTSSSVPPASRDTLPVGFQLNEYVVEGVLGVGGFGVVYRAHDPQLQRQVAIKEYLPVTLAARGDDGGIVLRSPQHRAAFELGLQSFVNEARLLARFDHPSLVRVFRFWEAQGTAYMVMPCYEGATLYTARKAMSAPPSQAWLRALMEPLLGALELLHREQVYHRDVAPDNILIVPDADAPEGMRPVLLDFGAARRVISDHTQSLTAILKPSFAPIEQYAETSHLRQGAWTDLYALAAVLHYCLTGRTPVPSTARAVHDDLAPLSSMADELGRDFGQHYPPALLETIDRGLAVRPEHRLASVAQWRASLLGEPLPPVTQSIMRTTQAPVRPDPASAPAREPTFAPTMLVSRPDAVSHEATGLAEASASASSGGMGMLTGLRQSAWFRAAALGLAGMGLVGLAVLWAGRGPVTGQPDLQAQTPQAGLAASATVAAPAGASLPTAGARGVSPPAVSAAEPPRERVAERAPEQPDRREAQRSAGQASQRTADTERAPSRAPERTAERPQASADSARSPADACGGRIFIAHALCMKRQCERPRFKSHAQCVKLRQQEADQRKALEGV</sequence>
<organism evidence="9 10">
    <name type="scientific">Aquabacterium lacunae</name>
    <dbReference type="NCBI Taxonomy" id="2528630"/>
    <lineage>
        <taxon>Bacteria</taxon>
        <taxon>Pseudomonadati</taxon>
        <taxon>Pseudomonadota</taxon>
        <taxon>Betaproteobacteria</taxon>
        <taxon>Burkholderiales</taxon>
        <taxon>Aquabacterium</taxon>
    </lineage>
</organism>
<keyword evidence="7" id="KW-1133">Transmembrane helix</keyword>
<protein>
    <submittedName>
        <fullName evidence="9">Serine/threonine protein kinase</fullName>
    </submittedName>
</protein>
<dbReference type="InterPro" id="IPR000719">
    <property type="entry name" value="Prot_kinase_dom"/>
</dbReference>
<keyword evidence="1" id="KW-0808">Transferase</keyword>
<evidence type="ECO:0000256" key="6">
    <source>
        <dbReference type="SAM" id="MobiDB-lite"/>
    </source>
</evidence>
<evidence type="ECO:0000256" key="4">
    <source>
        <dbReference type="ARBA" id="ARBA00022840"/>
    </source>
</evidence>
<dbReference type="SUPFAM" id="SSF56112">
    <property type="entry name" value="Protein kinase-like (PK-like)"/>
    <property type="match status" value="1"/>
</dbReference>
<dbReference type="Proteomes" id="UP000292120">
    <property type="component" value="Unassembled WGS sequence"/>
</dbReference>
<evidence type="ECO:0000313" key="9">
    <source>
        <dbReference type="EMBL" id="TBO32633.1"/>
    </source>
</evidence>
<dbReference type="AlphaFoldDB" id="A0A4Q9H035"/>
<dbReference type="PANTHER" id="PTHR43289:SF34">
    <property type="entry name" value="SERINE_THREONINE-PROTEIN KINASE YBDM-RELATED"/>
    <property type="match status" value="1"/>
</dbReference>
<dbReference type="EMBL" id="SIXI01000002">
    <property type="protein sequence ID" value="TBO32633.1"/>
    <property type="molecule type" value="Genomic_DNA"/>
</dbReference>
<dbReference type="GO" id="GO:0004674">
    <property type="term" value="F:protein serine/threonine kinase activity"/>
    <property type="evidence" value="ECO:0007669"/>
    <property type="project" value="UniProtKB-KW"/>
</dbReference>
<dbReference type="GO" id="GO:0004713">
    <property type="term" value="F:protein tyrosine kinase activity"/>
    <property type="evidence" value="ECO:0007669"/>
    <property type="project" value="InterPro"/>
</dbReference>
<dbReference type="PROSITE" id="PS00107">
    <property type="entry name" value="PROTEIN_KINASE_ATP"/>
    <property type="match status" value="1"/>
</dbReference>
<dbReference type="PROSITE" id="PS50011">
    <property type="entry name" value="PROTEIN_KINASE_DOM"/>
    <property type="match status" value="1"/>
</dbReference>
<gene>
    <name evidence="9" type="ORF">EYS42_05480</name>
</gene>